<accession>A0A9E8RW56</accession>
<evidence type="ECO:0000256" key="4">
    <source>
        <dbReference type="ARBA" id="ARBA00023098"/>
    </source>
</evidence>
<dbReference type="PANTHER" id="PTHR43859">
    <property type="entry name" value="ACYL-ACTIVATING ENZYME"/>
    <property type="match status" value="1"/>
</dbReference>
<evidence type="ECO:0000313" key="7">
    <source>
        <dbReference type="EMBL" id="WAA11385.1"/>
    </source>
</evidence>
<protein>
    <submittedName>
        <fullName evidence="7">Long-chain fatty acid--CoA ligase</fullName>
    </submittedName>
</protein>
<dbReference type="Proteomes" id="UP001164718">
    <property type="component" value="Chromosome"/>
</dbReference>
<evidence type="ECO:0000313" key="8">
    <source>
        <dbReference type="Proteomes" id="UP001164718"/>
    </source>
</evidence>
<evidence type="ECO:0000256" key="3">
    <source>
        <dbReference type="ARBA" id="ARBA00022832"/>
    </source>
</evidence>
<dbReference type="SUPFAM" id="SSF56801">
    <property type="entry name" value="Acetyl-CoA synthetase-like"/>
    <property type="match status" value="1"/>
</dbReference>
<dbReference type="InterPro" id="IPR000873">
    <property type="entry name" value="AMP-dep_synth/lig_dom"/>
</dbReference>
<proteinExistence type="inferred from homology"/>
<dbReference type="Gene3D" id="3.30.300.30">
    <property type="match status" value="1"/>
</dbReference>
<organism evidence="7 8">
    <name type="scientific">Fervidibacillus albus</name>
    <dbReference type="NCBI Taxonomy" id="2980026"/>
    <lineage>
        <taxon>Bacteria</taxon>
        <taxon>Bacillati</taxon>
        <taxon>Bacillota</taxon>
        <taxon>Bacilli</taxon>
        <taxon>Bacillales</taxon>
        <taxon>Bacillaceae</taxon>
        <taxon>Fervidibacillus</taxon>
    </lineage>
</organism>
<keyword evidence="3" id="KW-0276">Fatty acid metabolism</keyword>
<evidence type="ECO:0000256" key="2">
    <source>
        <dbReference type="ARBA" id="ARBA00022598"/>
    </source>
</evidence>
<dbReference type="Pfam" id="PF13193">
    <property type="entry name" value="AMP-binding_C"/>
    <property type="match status" value="1"/>
</dbReference>
<comment type="similarity">
    <text evidence="1">Belongs to the ATP-dependent AMP-binding enzyme family.</text>
</comment>
<dbReference type="FunFam" id="3.30.300.30:FF:000008">
    <property type="entry name" value="2,3-dihydroxybenzoate-AMP ligase"/>
    <property type="match status" value="1"/>
</dbReference>
<feature type="domain" description="AMP-dependent synthetase/ligase" evidence="5">
    <location>
        <begin position="13"/>
        <end position="395"/>
    </location>
</feature>
<name>A0A9E8RW56_9BACI</name>
<dbReference type="AlphaFoldDB" id="A0A9E8RW56"/>
<sequence length="538" mass="60193">MMDTPLTLTQMLERAEKYFPKKEIISRTTAGIFRYTYKEMGERTRALASALKKLGIEKGDRVGTFAWNDHRHLEAYFAVPCLGAVLHTINIRLSPDHLSYVINHAEDKMILVDGTLLPLLEKVKDELKTVKAIVVMTDGETLPETGFSNVYSYEKLLEIGDKTFEFPKNIEENDAAGMCYTSATTGKPKGVVYSHRGIVLHGMALGLADTAALSESDVMMPVVPMFHVNAWGTPFASTWYGSTQVFPGPAPTPKDLAELIENFHVTVTAGVPTILIGLLNEFEKKEYKTGSLRGVLCGGSAAPKGIIRAYEKKYDIPFLHAYGMTETTPLVTISKLKSYQKNLPYEEQLEIRAKQGIVVPGLEIKVVNEKGEVNRDGKEMGELLVRGPWIAKEYYKDDRTKEAFKDGWLHTGDVVTIDEEGFIKIVDRTKDLIKSGGEWISSVDLENALMTHDAVLEAAVVAVPDPKWVERPVACVVLKEGKQVTKEELLDYLRPQFAKFWLPDEVLFLDEIPKTTVGKFLKAKLREYVAEQLKIEKS</sequence>
<feature type="domain" description="AMP-binding enzyme C-terminal" evidence="6">
    <location>
        <begin position="445"/>
        <end position="519"/>
    </location>
</feature>
<dbReference type="InterPro" id="IPR045851">
    <property type="entry name" value="AMP-bd_C_sf"/>
</dbReference>
<dbReference type="GO" id="GO:0006631">
    <property type="term" value="P:fatty acid metabolic process"/>
    <property type="evidence" value="ECO:0007669"/>
    <property type="project" value="UniProtKB-KW"/>
</dbReference>
<dbReference type="NCBIfam" id="NF004837">
    <property type="entry name" value="PRK06187.1"/>
    <property type="match status" value="1"/>
</dbReference>
<keyword evidence="8" id="KW-1185">Reference proteome</keyword>
<dbReference type="InterPro" id="IPR025110">
    <property type="entry name" value="AMP-bd_C"/>
</dbReference>
<dbReference type="RefSeq" id="WP_275419207.1">
    <property type="nucleotide sequence ID" value="NZ_CP106878.1"/>
</dbReference>
<dbReference type="KEGG" id="faf:OE104_14730"/>
<dbReference type="GO" id="GO:0016874">
    <property type="term" value="F:ligase activity"/>
    <property type="evidence" value="ECO:0007669"/>
    <property type="project" value="UniProtKB-KW"/>
</dbReference>
<dbReference type="InterPro" id="IPR042099">
    <property type="entry name" value="ANL_N_sf"/>
</dbReference>
<reference evidence="7" key="1">
    <citation type="submission" date="2022-09" db="EMBL/GenBank/DDBJ databases">
        <title>Complete Genomes of Fervidibacillus albus and Fervidibacillus halotolerans isolated from tidal flat sediments.</title>
        <authorList>
            <person name="Kwon K.K."/>
            <person name="Yang S.-H."/>
            <person name="Park M.J."/>
            <person name="Oh H.-M."/>
        </authorList>
    </citation>
    <scope>NUCLEOTIDE SEQUENCE</scope>
    <source>
        <strain evidence="7">MEBiC13591</strain>
    </source>
</reference>
<keyword evidence="4" id="KW-0443">Lipid metabolism</keyword>
<keyword evidence="2 7" id="KW-0436">Ligase</keyword>
<evidence type="ECO:0000259" key="6">
    <source>
        <dbReference type="Pfam" id="PF13193"/>
    </source>
</evidence>
<dbReference type="Pfam" id="PF00501">
    <property type="entry name" value="AMP-binding"/>
    <property type="match status" value="1"/>
</dbReference>
<dbReference type="CDD" id="cd12119">
    <property type="entry name" value="ttLC_FACS_AlkK_like"/>
    <property type="match status" value="1"/>
</dbReference>
<dbReference type="EMBL" id="CP106878">
    <property type="protein sequence ID" value="WAA11385.1"/>
    <property type="molecule type" value="Genomic_DNA"/>
</dbReference>
<dbReference type="Gene3D" id="3.40.50.12780">
    <property type="entry name" value="N-terminal domain of ligase-like"/>
    <property type="match status" value="1"/>
</dbReference>
<dbReference type="PANTHER" id="PTHR43859:SF4">
    <property type="entry name" value="BUTANOATE--COA LIGASE AAE1-RELATED"/>
    <property type="match status" value="1"/>
</dbReference>
<evidence type="ECO:0000259" key="5">
    <source>
        <dbReference type="Pfam" id="PF00501"/>
    </source>
</evidence>
<evidence type="ECO:0000256" key="1">
    <source>
        <dbReference type="ARBA" id="ARBA00006432"/>
    </source>
</evidence>
<gene>
    <name evidence="7" type="ORF">OE104_14730</name>
</gene>